<evidence type="ECO:0000313" key="2">
    <source>
        <dbReference type="Proteomes" id="UP000050741"/>
    </source>
</evidence>
<evidence type="ECO:0000313" key="3">
    <source>
        <dbReference type="WBParaSite" id="GPLIN_000697900"/>
    </source>
</evidence>
<accession>A0A183C285</accession>
<dbReference type="Proteomes" id="UP000050741">
    <property type="component" value="Unassembled WGS sequence"/>
</dbReference>
<evidence type="ECO:0000256" key="1">
    <source>
        <dbReference type="SAM" id="Phobius"/>
    </source>
</evidence>
<keyword evidence="2" id="KW-1185">Reference proteome</keyword>
<feature type="transmembrane region" description="Helical" evidence="1">
    <location>
        <begin position="282"/>
        <end position="307"/>
    </location>
</feature>
<name>A0A183C285_GLOPA</name>
<feature type="transmembrane region" description="Helical" evidence="1">
    <location>
        <begin position="216"/>
        <end position="234"/>
    </location>
</feature>
<reference evidence="2" key="2">
    <citation type="submission" date="2014-05" db="EMBL/GenBank/DDBJ databases">
        <title>The genome and life-stage specific transcriptomes of Globodera pallida elucidate key aspects of plant parasitism by a cyst nematode.</title>
        <authorList>
            <person name="Cotton J.A."/>
            <person name="Lilley C.J."/>
            <person name="Jones L.M."/>
            <person name="Kikuchi T."/>
            <person name="Reid A.J."/>
            <person name="Thorpe P."/>
            <person name="Tsai I.J."/>
            <person name="Beasley H."/>
            <person name="Blok V."/>
            <person name="Cock P.J.A."/>
            <person name="Van den Akker S.E."/>
            <person name="Holroyd N."/>
            <person name="Hunt M."/>
            <person name="Mantelin S."/>
            <person name="Naghra H."/>
            <person name="Pain A."/>
            <person name="Palomares-Rius J.E."/>
            <person name="Zarowiecki M."/>
            <person name="Berriman M."/>
            <person name="Jones J.T."/>
            <person name="Urwin P.E."/>
        </authorList>
    </citation>
    <scope>NUCLEOTIDE SEQUENCE [LARGE SCALE GENOMIC DNA]</scope>
    <source>
        <strain evidence="2">Lindley</strain>
    </source>
</reference>
<keyword evidence="1" id="KW-0812">Transmembrane</keyword>
<keyword evidence="1" id="KW-1133">Transmembrane helix</keyword>
<reference evidence="3" key="3">
    <citation type="submission" date="2016-06" db="UniProtKB">
        <authorList>
            <consortium name="WormBaseParasite"/>
        </authorList>
    </citation>
    <scope>IDENTIFICATION</scope>
</reference>
<proteinExistence type="predicted"/>
<dbReference type="WBParaSite" id="GPLIN_000697900">
    <property type="protein sequence ID" value="GPLIN_000697900"/>
    <property type="gene ID" value="GPLIN_000697900"/>
</dbReference>
<keyword evidence="1" id="KW-0472">Membrane</keyword>
<protein>
    <submittedName>
        <fullName evidence="3">SMB domain-containing protein</fullName>
    </submittedName>
</protein>
<organism evidence="2 3">
    <name type="scientific">Globodera pallida</name>
    <name type="common">Potato cyst nematode worm</name>
    <name type="synonym">Heterodera pallida</name>
    <dbReference type="NCBI Taxonomy" id="36090"/>
    <lineage>
        <taxon>Eukaryota</taxon>
        <taxon>Metazoa</taxon>
        <taxon>Ecdysozoa</taxon>
        <taxon>Nematoda</taxon>
        <taxon>Chromadorea</taxon>
        <taxon>Rhabditida</taxon>
        <taxon>Tylenchina</taxon>
        <taxon>Tylenchomorpha</taxon>
        <taxon>Tylenchoidea</taxon>
        <taxon>Heteroderidae</taxon>
        <taxon>Heteroderinae</taxon>
        <taxon>Globodera</taxon>
    </lineage>
</organism>
<sequence>MCNQRIIQYLCYLTLTENYVSGNVSLLAMPEVDPPKKPDKKELPSNFAIKLKALLDYNDTIQLNGLVHGLRVPEVELSPKEELDDSSNLVINLFHEALEFHEMVGKTVMRVMLNANALYFNSSKQLNKGSTNNEKCTNGKLDKELKELQIRVMDDAFNVTLTWNNDNSKTYTYSDGLPEWAVQYITVEYNNVTLSNPPNIICVPEQRMIGKPCRPLFLLLFCLTLLFFTVALKAEIGNLELPHSPSLKNVAIAIESDDQSSSDGKVETGTMTVPQLAPESGFGINFLLVTASLFLVGLLEVAVSAFVGNLKSKFRPLLLILCCLNVAQLELPPQLQRAKECQEVKALCPCGYGKCIRHEWHSASPCCVANYTFECCVPYKRVRHYPMQRPVFTLCLNFEKDECRLLPAILQISMLPQYFDDDNSHNYGMLSEEFCQNKSIIKAVCTECDAYRCISNSVGFSDSGCCRNDHEFRCCFVDRLITKQPTTTTSKPFCTKALIKALCPECDSYRCIPNIGFRGSDCCDPDHQFRCCSRDEPLFKLGLAPRVRG</sequence>
<reference evidence="2" key="1">
    <citation type="submission" date="2013-12" db="EMBL/GenBank/DDBJ databases">
        <authorList>
            <person name="Aslett M."/>
        </authorList>
    </citation>
    <scope>NUCLEOTIDE SEQUENCE [LARGE SCALE GENOMIC DNA]</scope>
    <source>
        <strain evidence="2">Lindley</strain>
    </source>
</reference>
<dbReference type="AlphaFoldDB" id="A0A183C285"/>